<dbReference type="Proteomes" id="UP000051957">
    <property type="component" value="Unassembled WGS sequence"/>
</dbReference>
<dbReference type="EMBL" id="AZGK01000008">
    <property type="protein sequence ID" value="KRM46286.1"/>
    <property type="molecule type" value="Genomic_DNA"/>
</dbReference>
<comment type="caution">
    <text evidence="1">The sequence shown here is derived from an EMBL/GenBank/DDBJ whole genome shotgun (WGS) entry which is preliminary data.</text>
</comment>
<organism evidence="1 2">
    <name type="scientific">Lentilactobacillus parabuchneri DSM 5707 = NBRC 107865</name>
    <dbReference type="NCBI Taxonomy" id="1423784"/>
    <lineage>
        <taxon>Bacteria</taxon>
        <taxon>Bacillati</taxon>
        <taxon>Bacillota</taxon>
        <taxon>Bacilli</taxon>
        <taxon>Lactobacillales</taxon>
        <taxon>Lactobacillaceae</taxon>
        <taxon>Lentilactobacillus</taxon>
    </lineage>
</organism>
<accession>A0A0R1YUM1</accession>
<sequence>MYDSGNSRILYTTNKNKISLVSNLTSKSDTNAAKIVMPQKPKVRCRYVLHQKAHDVNINLYVYSNTRNIKMTNIPILKTIYYRLSPGDYQKMSSPESYLK</sequence>
<protein>
    <submittedName>
        <fullName evidence="1">Uncharacterized protein</fullName>
    </submittedName>
</protein>
<evidence type="ECO:0000313" key="1">
    <source>
        <dbReference type="EMBL" id="KRM46286.1"/>
    </source>
</evidence>
<name>A0A0R1YUM1_9LACO</name>
<dbReference type="AlphaFoldDB" id="A0A0R1YUM1"/>
<evidence type="ECO:0000313" key="2">
    <source>
        <dbReference type="Proteomes" id="UP000051957"/>
    </source>
</evidence>
<reference evidence="1 2" key="1">
    <citation type="journal article" date="2015" name="Genome Announc.">
        <title>Expanding the biotechnology potential of lactobacilli through comparative genomics of 213 strains and associated genera.</title>
        <authorList>
            <person name="Sun Z."/>
            <person name="Harris H.M."/>
            <person name="McCann A."/>
            <person name="Guo C."/>
            <person name="Argimon S."/>
            <person name="Zhang W."/>
            <person name="Yang X."/>
            <person name="Jeffery I.B."/>
            <person name="Cooney J.C."/>
            <person name="Kagawa T.F."/>
            <person name="Liu W."/>
            <person name="Song Y."/>
            <person name="Salvetti E."/>
            <person name="Wrobel A."/>
            <person name="Rasinkangas P."/>
            <person name="Parkhill J."/>
            <person name="Rea M.C."/>
            <person name="O'Sullivan O."/>
            <person name="Ritari J."/>
            <person name="Douillard F.P."/>
            <person name="Paul Ross R."/>
            <person name="Yang R."/>
            <person name="Briner A.E."/>
            <person name="Felis G.E."/>
            <person name="de Vos W.M."/>
            <person name="Barrangou R."/>
            <person name="Klaenhammer T.R."/>
            <person name="Caufield P.W."/>
            <person name="Cui Y."/>
            <person name="Zhang H."/>
            <person name="O'Toole P.W."/>
        </authorList>
    </citation>
    <scope>NUCLEOTIDE SEQUENCE [LARGE SCALE GENOMIC DNA]</scope>
    <source>
        <strain evidence="1 2">DSM 5707</strain>
    </source>
</reference>
<dbReference type="PATRIC" id="fig|1423784.4.peg.2372"/>
<proteinExistence type="predicted"/>
<gene>
    <name evidence="1" type="ORF">FC51_GL002328</name>
</gene>